<sequence>MSSSEATSEIMALFGPQLVAICEVEQGESTSKNAICVALHCKNVLLQTRLLSAVFEHYIKDGLVQAQAAVASKYEKKFAVWKDLVAAALADEVTTAALVRWTVGSRSSTKTVNTLG</sequence>
<proteinExistence type="predicted"/>
<reference evidence="1 2" key="1">
    <citation type="journal article" date="2022" name="bioRxiv">
        <title>The genome of the oomycete Peronosclerospora sorghi, a cosmopolitan pathogen of maize and sorghum, is inflated with dispersed pseudogenes.</title>
        <authorList>
            <person name="Fletcher K."/>
            <person name="Martin F."/>
            <person name="Isakeit T."/>
            <person name="Cavanaugh K."/>
            <person name="Magill C."/>
            <person name="Michelmore R."/>
        </authorList>
    </citation>
    <scope>NUCLEOTIDE SEQUENCE [LARGE SCALE GENOMIC DNA]</scope>
    <source>
        <strain evidence="1">P6</strain>
    </source>
</reference>
<gene>
    <name evidence="1" type="ORF">PsorP6_002217</name>
</gene>
<organism evidence="1 2">
    <name type="scientific">Peronosclerospora sorghi</name>
    <dbReference type="NCBI Taxonomy" id="230839"/>
    <lineage>
        <taxon>Eukaryota</taxon>
        <taxon>Sar</taxon>
        <taxon>Stramenopiles</taxon>
        <taxon>Oomycota</taxon>
        <taxon>Peronosporomycetes</taxon>
        <taxon>Peronosporales</taxon>
        <taxon>Peronosporaceae</taxon>
        <taxon>Peronosclerospora</taxon>
    </lineage>
</organism>
<dbReference type="Proteomes" id="UP001163321">
    <property type="component" value="Chromosome 1"/>
</dbReference>
<comment type="caution">
    <text evidence="1">The sequence shown here is derived from an EMBL/GenBank/DDBJ whole genome shotgun (WGS) entry which is preliminary data.</text>
</comment>
<accession>A0ACC0WRZ3</accession>
<keyword evidence="2" id="KW-1185">Reference proteome</keyword>
<name>A0ACC0WRZ3_9STRA</name>
<evidence type="ECO:0000313" key="1">
    <source>
        <dbReference type="EMBL" id="KAI9920746.1"/>
    </source>
</evidence>
<protein>
    <submittedName>
        <fullName evidence="1">Uncharacterized protein</fullName>
    </submittedName>
</protein>
<evidence type="ECO:0000313" key="2">
    <source>
        <dbReference type="Proteomes" id="UP001163321"/>
    </source>
</evidence>
<dbReference type="EMBL" id="CM047580">
    <property type="protein sequence ID" value="KAI9920746.1"/>
    <property type="molecule type" value="Genomic_DNA"/>
</dbReference>